<dbReference type="Pfam" id="PF07690">
    <property type="entry name" value="MFS_1"/>
    <property type="match status" value="1"/>
</dbReference>
<feature type="transmembrane region" description="Helical" evidence="5">
    <location>
        <begin position="12"/>
        <end position="29"/>
    </location>
</feature>
<dbReference type="InterPro" id="IPR036259">
    <property type="entry name" value="MFS_trans_sf"/>
</dbReference>
<feature type="transmembrane region" description="Helical" evidence="5">
    <location>
        <begin position="218"/>
        <end position="239"/>
    </location>
</feature>
<dbReference type="GO" id="GO:0022857">
    <property type="term" value="F:transmembrane transporter activity"/>
    <property type="evidence" value="ECO:0007669"/>
    <property type="project" value="InterPro"/>
</dbReference>
<feature type="transmembrane region" description="Helical" evidence="5">
    <location>
        <begin position="78"/>
        <end position="97"/>
    </location>
</feature>
<feature type="transmembrane region" description="Helical" evidence="5">
    <location>
        <begin position="163"/>
        <end position="182"/>
    </location>
</feature>
<comment type="subcellular location">
    <subcellularLocation>
        <location evidence="1">Cell membrane</location>
        <topology evidence="1">Multi-pass membrane protein</topology>
    </subcellularLocation>
</comment>
<evidence type="ECO:0000256" key="1">
    <source>
        <dbReference type="ARBA" id="ARBA00004651"/>
    </source>
</evidence>
<dbReference type="InterPro" id="IPR011701">
    <property type="entry name" value="MFS"/>
</dbReference>
<feature type="domain" description="Major facilitator superfamily (MFS) profile" evidence="6">
    <location>
        <begin position="13"/>
        <end position="407"/>
    </location>
</feature>
<evidence type="ECO:0000256" key="3">
    <source>
        <dbReference type="ARBA" id="ARBA00022989"/>
    </source>
</evidence>
<dbReference type="InterPro" id="IPR020846">
    <property type="entry name" value="MFS_dom"/>
</dbReference>
<dbReference type="AlphaFoldDB" id="A0A1H3SBU2"/>
<accession>A0A1H3SBU2</accession>
<dbReference type="EMBL" id="FNOK01000062">
    <property type="protein sequence ID" value="SDZ35025.1"/>
    <property type="molecule type" value="Genomic_DNA"/>
</dbReference>
<feature type="transmembrane region" description="Helical" evidence="5">
    <location>
        <begin position="103"/>
        <end position="122"/>
    </location>
</feature>
<dbReference type="CDD" id="cd06174">
    <property type="entry name" value="MFS"/>
    <property type="match status" value="1"/>
</dbReference>
<evidence type="ECO:0000259" key="6">
    <source>
        <dbReference type="PROSITE" id="PS50850"/>
    </source>
</evidence>
<evidence type="ECO:0000256" key="4">
    <source>
        <dbReference type="ARBA" id="ARBA00023136"/>
    </source>
</evidence>
<dbReference type="OrthoDB" id="4332123at2"/>
<feature type="transmembrane region" description="Helical" evidence="5">
    <location>
        <begin position="381"/>
        <end position="401"/>
    </location>
</feature>
<feature type="transmembrane region" description="Helical" evidence="5">
    <location>
        <begin position="134"/>
        <end position="157"/>
    </location>
</feature>
<dbReference type="PROSITE" id="PS50850">
    <property type="entry name" value="MFS"/>
    <property type="match status" value="1"/>
</dbReference>
<dbReference type="Proteomes" id="UP000199529">
    <property type="component" value="Unassembled WGS sequence"/>
</dbReference>
<keyword evidence="3 5" id="KW-1133">Transmembrane helix</keyword>
<feature type="transmembrane region" description="Helical" evidence="5">
    <location>
        <begin position="346"/>
        <end position="369"/>
    </location>
</feature>
<feature type="transmembrane region" description="Helical" evidence="5">
    <location>
        <begin position="310"/>
        <end position="334"/>
    </location>
</feature>
<dbReference type="PANTHER" id="PTHR11360:SF290">
    <property type="entry name" value="MONOCARBOXYLATE MFS PERMEASE"/>
    <property type="match status" value="1"/>
</dbReference>
<feature type="transmembrane region" description="Helical" evidence="5">
    <location>
        <begin position="283"/>
        <end position="304"/>
    </location>
</feature>
<protein>
    <submittedName>
        <fullName evidence="7">Sugar phosphate permease</fullName>
    </submittedName>
</protein>
<feature type="transmembrane region" description="Helical" evidence="5">
    <location>
        <begin position="49"/>
        <end position="71"/>
    </location>
</feature>
<dbReference type="InterPro" id="IPR050327">
    <property type="entry name" value="Proton-linked_MCT"/>
</dbReference>
<sequence>MAADRPESRAWWIWSAAVIAYLAAVFHRGSLGVAGTQALDRFDVGPAALSAFTVLQVGIYAGMQIPTGLLVDRFGSRKVITVAVLLLGTGQMLFGLADSYSMGLLARAVLGLGDALMWVSILRLVAAHFSARRYALVATVSSALGALGGVAATFPLALALQNMGWTATFLLVGALTLGYAAVTSTVVRDASLGGAQARSGGAVFQQVREAWSVPGTRLAFWAHFCTMFVSGALTLLWGFPYLVNGLGVPAATASVMLSLLIIGQVIGGPVVGALIGHRPECRMWIVLGYLVLNALSWVVLLGWPEGRPPLVVIATAFLVFALGGPVSAVAFALVRDYNPVSRVGTATGVANAGGHSATALGVLFVGLVLDLAQDMPGGSEYRVAMLALVAMLLFGAFRTVVWWRRARAEVFAAEARGEGVPVVLTRHRWDLAKPRQAVTA</sequence>
<dbReference type="GO" id="GO:0005886">
    <property type="term" value="C:plasma membrane"/>
    <property type="evidence" value="ECO:0007669"/>
    <property type="project" value="UniProtKB-SubCell"/>
</dbReference>
<feature type="transmembrane region" description="Helical" evidence="5">
    <location>
        <begin position="251"/>
        <end position="276"/>
    </location>
</feature>
<evidence type="ECO:0000256" key="2">
    <source>
        <dbReference type="ARBA" id="ARBA00022692"/>
    </source>
</evidence>
<evidence type="ECO:0000313" key="8">
    <source>
        <dbReference type="Proteomes" id="UP000199529"/>
    </source>
</evidence>
<dbReference type="SUPFAM" id="SSF103473">
    <property type="entry name" value="MFS general substrate transporter"/>
    <property type="match status" value="1"/>
</dbReference>
<keyword evidence="2 5" id="KW-0812">Transmembrane</keyword>
<evidence type="ECO:0000256" key="5">
    <source>
        <dbReference type="SAM" id="Phobius"/>
    </source>
</evidence>
<gene>
    <name evidence="7" type="ORF">SAMN05216215_106219</name>
</gene>
<keyword evidence="4 5" id="KW-0472">Membrane</keyword>
<proteinExistence type="predicted"/>
<organism evidence="7 8">
    <name type="scientific">Saccharopolyspora shandongensis</name>
    <dbReference type="NCBI Taxonomy" id="418495"/>
    <lineage>
        <taxon>Bacteria</taxon>
        <taxon>Bacillati</taxon>
        <taxon>Actinomycetota</taxon>
        <taxon>Actinomycetes</taxon>
        <taxon>Pseudonocardiales</taxon>
        <taxon>Pseudonocardiaceae</taxon>
        <taxon>Saccharopolyspora</taxon>
    </lineage>
</organism>
<dbReference type="Gene3D" id="1.20.1250.20">
    <property type="entry name" value="MFS general substrate transporter like domains"/>
    <property type="match status" value="2"/>
</dbReference>
<dbReference type="PANTHER" id="PTHR11360">
    <property type="entry name" value="MONOCARBOXYLATE TRANSPORTER"/>
    <property type="match status" value="1"/>
</dbReference>
<name>A0A1H3SBU2_9PSEU</name>
<dbReference type="RefSeq" id="WP_093276369.1">
    <property type="nucleotide sequence ID" value="NZ_FNOK01000062.1"/>
</dbReference>
<evidence type="ECO:0000313" key="7">
    <source>
        <dbReference type="EMBL" id="SDZ35025.1"/>
    </source>
</evidence>
<reference evidence="8" key="1">
    <citation type="submission" date="2016-10" db="EMBL/GenBank/DDBJ databases">
        <authorList>
            <person name="Varghese N."/>
            <person name="Submissions S."/>
        </authorList>
    </citation>
    <scope>NUCLEOTIDE SEQUENCE [LARGE SCALE GENOMIC DNA]</scope>
    <source>
        <strain evidence="8">CGMCC 4.3530</strain>
    </source>
</reference>
<keyword evidence="8" id="KW-1185">Reference proteome</keyword>